<dbReference type="Pfam" id="PF02746">
    <property type="entry name" value="MR_MLE_N"/>
    <property type="match status" value="1"/>
</dbReference>
<name>W4L907_ENTF1</name>
<dbReference type="InterPro" id="IPR013341">
    <property type="entry name" value="Mandelate_racemase_N_dom"/>
</dbReference>
<dbReference type="SUPFAM" id="SSF51604">
    <property type="entry name" value="Enolase C-terminal domain-like"/>
    <property type="match status" value="1"/>
</dbReference>
<gene>
    <name evidence="5" type="ORF">ETSY1_34520</name>
</gene>
<feature type="domain" description="Mandelate racemase/muconate lactonizing enzyme C-terminal" evidence="4">
    <location>
        <begin position="144"/>
        <end position="240"/>
    </location>
</feature>
<evidence type="ECO:0000313" key="5">
    <source>
        <dbReference type="EMBL" id="ETW94517.1"/>
    </source>
</evidence>
<dbReference type="HOGENOM" id="CLU_030273_3_1_7"/>
<dbReference type="InterPro" id="IPR013342">
    <property type="entry name" value="Mandelate_racemase_C"/>
</dbReference>
<evidence type="ECO:0000256" key="2">
    <source>
        <dbReference type="ARBA" id="ARBA00022723"/>
    </source>
</evidence>
<dbReference type="SFLD" id="SFLDG00179">
    <property type="entry name" value="mandelate_racemase"/>
    <property type="match status" value="1"/>
</dbReference>
<reference evidence="5 6" key="1">
    <citation type="journal article" date="2014" name="Nature">
        <title>An environmental bacterial taxon with a large and distinct metabolic repertoire.</title>
        <authorList>
            <person name="Wilson M.C."/>
            <person name="Mori T."/>
            <person name="Ruckert C."/>
            <person name="Uria A.R."/>
            <person name="Helf M.J."/>
            <person name="Takada K."/>
            <person name="Gernert C."/>
            <person name="Steffens U.A."/>
            <person name="Heycke N."/>
            <person name="Schmitt S."/>
            <person name="Rinke C."/>
            <person name="Helfrich E.J."/>
            <person name="Brachmann A.O."/>
            <person name="Gurgui C."/>
            <person name="Wakimoto T."/>
            <person name="Kracht M."/>
            <person name="Crusemann M."/>
            <person name="Hentschel U."/>
            <person name="Abe I."/>
            <person name="Matsunaga S."/>
            <person name="Kalinowski J."/>
            <person name="Takeyama H."/>
            <person name="Piel J."/>
        </authorList>
    </citation>
    <scope>NUCLEOTIDE SEQUENCE [LARGE SCALE GENOMIC DNA]</scope>
    <source>
        <strain evidence="6">TSY1</strain>
    </source>
</reference>
<accession>W4L907</accession>
<dbReference type="PANTHER" id="PTHR13794">
    <property type="entry name" value="ENOLASE SUPERFAMILY, MANDELATE RACEMASE"/>
    <property type="match status" value="1"/>
</dbReference>
<evidence type="ECO:0000256" key="3">
    <source>
        <dbReference type="ARBA" id="ARBA00022842"/>
    </source>
</evidence>
<dbReference type="Gene3D" id="3.30.390.10">
    <property type="entry name" value="Enolase-like, N-terminal domain"/>
    <property type="match status" value="1"/>
</dbReference>
<keyword evidence="2" id="KW-0479">Metal-binding</keyword>
<dbReference type="SUPFAM" id="SSF54826">
    <property type="entry name" value="Enolase N-terminal domain-like"/>
    <property type="match status" value="1"/>
</dbReference>
<dbReference type="InterPro" id="IPR029065">
    <property type="entry name" value="Enolase_C-like"/>
</dbReference>
<keyword evidence="3" id="KW-0460">Magnesium</keyword>
<dbReference type="AlphaFoldDB" id="W4L907"/>
<dbReference type="SFLD" id="SFLDS00001">
    <property type="entry name" value="Enolase"/>
    <property type="match status" value="1"/>
</dbReference>
<dbReference type="Proteomes" id="UP000019141">
    <property type="component" value="Unassembled WGS sequence"/>
</dbReference>
<dbReference type="GO" id="GO:0000287">
    <property type="term" value="F:magnesium ion binding"/>
    <property type="evidence" value="ECO:0007669"/>
    <property type="project" value="TreeGrafter"/>
</dbReference>
<dbReference type="GO" id="GO:0016836">
    <property type="term" value="F:hydro-lyase activity"/>
    <property type="evidence" value="ECO:0007669"/>
    <property type="project" value="TreeGrafter"/>
</dbReference>
<evidence type="ECO:0000313" key="6">
    <source>
        <dbReference type="Proteomes" id="UP000019141"/>
    </source>
</evidence>
<comment type="caution">
    <text evidence="5">The sequence shown here is derived from an EMBL/GenBank/DDBJ whole genome shotgun (WGS) entry which is preliminary data.</text>
</comment>
<dbReference type="InterPro" id="IPR046945">
    <property type="entry name" value="RHMD-like"/>
</dbReference>
<organism evidence="5 6">
    <name type="scientific">Entotheonella factor</name>
    <dbReference type="NCBI Taxonomy" id="1429438"/>
    <lineage>
        <taxon>Bacteria</taxon>
        <taxon>Pseudomonadati</taxon>
        <taxon>Nitrospinota/Tectimicrobiota group</taxon>
        <taxon>Candidatus Tectimicrobiota</taxon>
        <taxon>Candidatus Entotheonellia</taxon>
        <taxon>Candidatus Entotheonellales</taxon>
        <taxon>Candidatus Entotheonellaceae</taxon>
        <taxon>Candidatus Entotheonella</taxon>
    </lineage>
</organism>
<dbReference type="GO" id="GO:0016052">
    <property type="term" value="P:carbohydrate catabolic process"/>
    <property type="evidence" value="ECO:0007669"/>
    <property type="project" value="TreeGrafter"/>
</dbReference>
<protein>
    <recommendedName>
        <fullName evidence="4">Mandelate racemase/muconate lactonizing enzyme C-terminal domain-containing protein</fullName>
    </recommendedName>
</protein>
<evidence type="ECO:0000259" key="4">
    <source>
        <dbReference type="SMART" id="SM00922"/>
    </source>
</evidence>
<dbReference type="EMBL" id="AZHW01001057">
    <property type="protein sequence ID" value="ETW94517.1"/>
    <property type="molecule type" value="Genomic_DNA"/>
</dbReference>
<dbReference type="InterPro" id="IPR029017">
    <property type="entry name" value="Enolase-like_N"/>
</dbReference>
<evidence type="ECO:0000256" key="1">
    <source>
        <dbReference type="ARBA" id="ARBA00001946"/>
    </source>
</evidence>
<dbReference type="InterPro" id="IPR036849">
    <property type="entry name" value="Enolase-like_C_sf"/>
</dbReference>
<proteinExistence type="predicted"/>
<dbReference type="Gene3D" id="3.20.20.120">
    <property type="entry name" value="Enolase-like C-terminal domain"/>
    <property type="match status" value="1"/>
</dbReference>
<sequence>MRIDDVQVIVCDWQRQEIQYRADIPAQVMRRDYVIVRIRTDDGLEGYGCSRSYGGTTGRVLAEIITQVLKPALLGEDPMQREALWQKIVSMNRLAYLPLYAHGCVDVALWDIAGKAVGLPLYRMLGAAREKVLAYASSMTHASVANYVTEAVACRERGYRAYKLHPWGEPRRDVEACRAVREAVGQDMQLMLDAVAAYDFADAMWVGRQLEALDFYWYEEPLPDAKLPAYERLAQELDIPIAGTETTPDSVYGIAPHLARGAVDIVRGDVTYKGGITGLKKMADAAAAFGVNCEVHHGGSPIMNAANLHVICAIANCEFFEVLVPEDAYDFGLVTPLNIDAEGYVHVPQGPGLGIELDWEAIEACKVMEA</sequence>
<dbReference type="Pfam" id="PF13378">
    <property type="entry name" value="MR_MLE_C"/>
    <property type="match status" value="1"/>
</dbReference>
<dbReference type="PANTHER" id="PTHR13794:SF58">
    <property type="entry name" value="MITOCHONDRIAL ENOLASE SUPERFAMILY MEMBER 1"/>
    <property type="match status" value="1"/>
</dbReference>
<keyword evidence="6" id="KW-1185">Reference proteome</keyword>
<comment type="cofactor">
    <cofactor evidence="1">
        <name>Mg(2+)</name>
        <dbReference type="ChEBI" id="CHEBI:18420"/>
    </cofactor>
</comment>
<dbReference type="SMART" id="SM00922">
    <property type="entry name" value="MR_MLE"/>
    <property type="match status" value="1"/>
</dbReference>